<organism evidence="5 6">
    <name type="scientific">Deinococcus roseus</name>
    <dbReference type="NCBI Taxonomy" id="392414"/>
    <lineage>
        <taxon>Bacteria</taxon>
        <taxon>Thermotogati</taxon>
        <taxon>Deinococcota</taxon>
        <taxon>Deinococci</taxon>
        <taxon>Deinococcales</taxon>
        <taxon>Deinococcaceae</taxon>
        <taxon>Deinococcus</taxon>
    </lineage>
</organism>
<name>A0ABQ2DCK7_9DEIO</name>
<evidence type="ECO:0000313" key="6">
    <source>
        <dbReference type="Proteomes" id="UP000632222"/>
    </source>
</evidence>
<feature type="domain" description="HTH cro/C1-type" evidence="4">
    <location>
        <begin position="8"/>
        <end position="63"/>
    </location>
</feature>
<dbReference type="EMBL" id="BMOD01000026">
    <property type="protein sequence ID" value="GGJ53165.1"/>
    <property type="molecule type" value="Genomic_DNA"/>
</dbReference>
<dbReference type="Gene3D" id="1.10.260.40">
    <property type="entry name" value="lambda repressor-like DNA-binding domains"/>
    <property type="match status" value="1"/>
</dbReference>
<dbReference type="RefSeq" id="WP_189007069.1">
    <property type="nucleotide sequence ID" value="NZ_BMOD01000026.1"/>
</dbReference>
<gene>
    <name evidence="5" type="ORF">GCM10008938_43930</name>
</gene>
<dbReference type="PANTHER" id="PTHR46797:SF23">
    <property type="entry name" value="HTH-TYPE TRANSCRIPTIONAL REGULATOR SUTR"/>
    <property type="match status" value="1"/>
</dbReference>
<reference evidence="6" key="1">
    <citation type="journal article" date="2019" name="Int. J. Syst. Evol. Microbiol.">
        <title>The Global Catalogue of Microorganisms (GCM) 10K type strain sequencing project: providing services to taxonomists for standard genome sequencing and annotation.</title>
        <authorList>
            <consortium name="The Broad Institute Genomics Platform"/>
            <consortium name="The Broad Institute Genome Sequencing Center for Infectious Disease"/>
            <person name="Wu L."/>
            <person name="Ma J."/>
        </authorList>
    </citation>
    <scope>NUCLEOTIDE SEQUENCE [LARGE SCALE GENOMIC DNA]</scope>
    <source>
        <strain evidence="6">JCM 14370</strain>
    </source>
</reference>
<dbReference type="Proteomes" id="UP000632222">
    <property type="component" value="Unassembled WGS sequence"/>
</dbReference>
<evidence type="ECO:0000256" key="3">
    <source>
        <dbReference type="ARBA" id="ARBA00023163"/>
    </source>
</evidence>
<dbReference type="InterPro" id="IPR001387">
    <property type="entry name" value="Cro/C1-type_HTH"/>
</dbReference>
<keyword evidence="6" id="KW-1185">Reference proteome</keyword>
<evidence type="ECO:0000313" key="5">
    <source>
        <dbReference type="EMBL" id="GGJ53165.1"/>
    </source>
</evidence>
<dbReference type="CDD" id="cd00093">
    <property type="entry name" value="HTH_XRE"/>
    <property type="match status" value="1"/>
</dbReference>
<protein>
    <recommendedName>
        <fullName evidence="4">HTH cro/C1-type domain-containing protein</fullName>
    </recommendedName>
</protein>
<keyword evidence="2" id="KW-0238">DNA-binding</keyword>
<dbReference type="SMART" id="SM00530">
    <property type="entry name" value="HTH_XRE"/>
    <property type="match status" value="1"/>
</dbReference>
<sequence length="80" mass="8895">MKGIGHAIRSRRQHLNISQEELAELSGIQKSDISTIENGRRENITLKTLEAFSVALQCRPSELLEMISSDLQTSGTEETP</sequence>
<comment type="caution">
    <text evidence="5">The sequence shown here is derived from an EMBL/GenBank/DDBJ whole genome shotgun (WGS) entry which is preliminary data.</text>
</comment>
<dbReference type="InterPro" id="IPR010982">
    <property type="entry name" value="Lambda_DNA-bd_dom_sf"/>
</dbReference>
<keyword evidence="1" id="KW-0805">Transcription regulation</keyword>
<evidence type="ECO:0000256" key="1">
    <source>
        <dbReference type="ARBA" id="ARBA00023015"/>
    </source>
</evidence>
<keyword evidence="3" id="KW-0804">Transcription</keyword>
<accession>A0ABQ2DCK7</accession>
<evidence type="ECO:0000259" key="4">
    <source>
        <dbReference type="PROSITE" id="PS50943"/>
    </source>
</evidence>
<dbReference type="PANTHER" id="PTHR46797">
    <property type="entry name" value="HTH-TYPE TRANSCRIPTIONAL REGULATOR"/>
    <property type="match status" value="1"/>
</dbReference>
<dbReference type="InterPro" id="IPR050807">
    <property type="entry name" value="TransReg_Diox_bact_type"/>
</dbReference>
<dbReference type="SUPFAM" id="SSF47413">
    <property type="entry name" value="lambda repressor-like DNA-binding domains"/>
    <property type="match status" value="1"/>
</dbReference>
<evidence type="ECO:0000256" key="2">
    <source>
        <dbReference type="ARBA" id="ARBA00023125"/>
    </source>
</evidence>
<proteinExistence type="predicted"/>
<dbReference type="PROSITE" id="PS50943">
    <property type="entry name" value="HTH_CROC1"/>
    <property type="match status" value="1"/>
</dbReference>
<dbReference type="Pfam" id="PF13443">
    <property type="entry name" value="HTH_26"/>
    <property type="match status" value="1"/>
</dbReference>